<proteinExistence type="predicted"/>
<keyword evidence="2" id="KW-1185">Reference proteome</keyword>
<evidence type="ECO:0000313" key="1">
    <source>
        <dbReference type="EMBL" id="QCT71063.1"/>
    </source>
</evidence>
<dbReference type="Proteomes" id="UP000218387">
    <property type="component" value="Chromosome"/>
</dbReference>
<name>A0A4P9C6N4_EUBML</name>
<accession>A0A4P9C6N4</accession>
<dbReference type="AlphaFoldDB" id="A0A4P9C6N4"/>
<dbReference type="EMBL" id="CP029487">
    <property type="protein sequence ID" value="QCT71063.1"/>
    <property type="molecule type" value="Genomic_DNA"/>
</dbReference>
<sequence>MQYEKKYVEVIAKIRENGSIVPMYIGWEDNRYFKVDEVIEVRQAASLKAGGQGIRFQVRIGNAISYVYYEKPCWFVEKRVN</sequence>
<reference evidence="1 2" key="1">
    <citation type="submission" date="2018-05" db="EMBL/GenBank/DDBJ databases">
        <title>Genome comparison of Eubacterium sp.</title>
        <authorList>
            <person name="Feng Y."/>
            <person name="Sanchez-Andrea I."/>
            <person name="Stams A.J.M."/>
            <person name="De Vos W.M."/>
        </authorList>
    </citation>
    <scope>NUCLEOTIDE SEQUENCE [LARGE SCALE GENOMIC DNA]</scope>
    <source>
        <strain evidence="1 2">YI</strain>
    </source>
</reference>
<organism evidence="1 2">
    <name type="scientific">Eubacterium maltosivorans</name>
    <dbReference type="NCBI Taxonomy" id="2041044"/>
    <lineage>
        <taxon>Bacteria</taxon>
        <taxon>Bacillati</taxon>
        <taxon>Bacillota</taxon>
        <taxon>Clostridia</taxon>
        <taxon>Eubacteriales</taxon>
        <taxon>Eubacteriaceae</taxon>
        <taxon>Eubacterium</taxon>
    </lineage>
</organism>
<protein>
    <submittedName>
        <fullName evidence="1">Uncharacterized protein</fullName>
    </submittedName>
</protein>
<dbReference type="RefSeq" id="WP_096919953.1">
    <property type="nucleotide sequence ID" value="NZ_CP029487.1"/>
</dbReference>
<evidence type="ECO:0000313" key="2">
    <source>
        <dbReference type="Proteomes" id="UP000218387"/>
    </source>
</evidence>
<gene>
    <name evidence="1" type="ORF">CPZ25_006900</name>
</gene>
<dbReference type="KEGG" id="emt:CPZ25_006900"/>